<dbReference type="Gene3D" id="1.10.760.10">
    <property type="entry name" value="Cytochrome c-like domain"/>
    <property type="match status" value="1"/>
</dbReference>
<name>Q130L5_RHOPS</name>
<dbReference type="PROSITE" id="PS51257">
    <property type="entry name" value="PROKAR_LIPOPROTEIN"/>
    <property type="match status" value="1"/>
</dbReference>
<feature type="chain" id="PRO_5004181792" description="Cytochrome c domain-containing protein" evidence="6">
    <location>
        <begin position="29"/>
        <end position="256"/>
    </location>
</feature>
<dbReference type="InterPro" id="IPR009056">
    <property type="entry name" value="Cyt_c-like_dom"/>
</dbReference>
<evidence type="ECO:0000256" key="4">
    <source>
        <dbReference type="PROSITE-ProRule" id="PRU00433"/>
    </source>
</evidence>
<evidence type="ECO:0000313" key="8">
    <source>
        <dbReference type="EMBL" id="ABE41474.1"/>
    </source>
</evidence>
<dbReference type="STRING" id="316057.RPD_4257"/>
<sequence length="256" mass="27438" precursor="true">MITKSKLSVLTLALGGALACGSFVASLAADKPVPPKNAEAAKPNAANPEAAKAEAAKAEPAKAAEPAKTAHAAPVHKVSPELVDAYIKATFGKAPPEWQERIVPDETMKDCNTYRGDVPVGVADTIIERELKRVTFPADGKFLGNWKEGAKIANNGRGGQFSDDEKTVNGGNCYACHQMEKAEVSFGTLGPSLTHFGKDRKYADAEIKQAYIKIYNSQAVIACSNMPRFGTNKFLTEQQIKDVLAFLFDPESPVNK</sequence>
<keyword evidence="3 4" id="KW-0408">Iron</keyword>
<dbReference type="GO" id="GO:0009055">
    <property type="term" value="F:electron transfer activity"/>
    <property type="evidence" value="ECO:0007669"/>
    <property type="project" value="InterPro"/>
</dbReference>
<proteinExistence type="predicted"/>
<keyword evidence="6" id="KW-0732">Signal</keyword>
<dbReference type="GO" id="GO:0020037">
    <property type="term" value="F:heme binding"/>
    <property type="evidence" value="ECO:0007669"/>
    <property type="project" value="InterPro"/>
</dbReference>
<evidence type="ECO:0000256" key="3">
    <source>
        <dbReference type="ARBA" id="ARBA00023004"/>
    </source>
</evidence>
<dbReference type="Pfam" id="PF00034">
    <property type="entry name" value="Cytochrom_C"/>
    <property type="match status" value="1"/>
</dbReference>
<feature type="compositionally biased region" description="Low complexity" evidence="5">
    <location>
        <begin position="36"/>
        <end position="50"/>
    </location>
</feature>
<feature type="signal peptide" evidence="6">
    <location>
        <begin position="1"/>
        <end position="28"/>
    </location>
</feature>
<dbReference type="Proteomes" id="UP000001818">
    <property type="component" value="Chromosome"/>
</dbReference>
<dbReference type="NCBIfam" id="TIGR04485">
    <property type="entry name" value="thiosulf_SoxX"/>
    <property type="match status" value="1"/>
</dbReference>
<evidence type="ECO:0000313" key="9">
    <source>
        <dbReference type="Proteomes" id="UP000001818"/>
    </source>
</evidence>
<feature type="compositionally biased region" description="Low complexity" evidence="5">
    <location>
        <begin position="63"/>
        <end position="73"/>
    </location>
</feature>
<keyword evidence="1 4" id="KW-0349">Heme</keyword>
<dbReference type="SUPFAM" id="SSF46626">
    <property type="entry name" value="Cytochrome c"/>
    <property type="match status" value="1"/>
</dbReference>
<dbReference type="HOGENOM" id="CLU_098286_0_0_5"/>
<evidence type="ECO:0000256" key="5">
    <source>
        <dbReference type="SAM" id="MobiDB-lite"/>
    </source>
</evidence>
<dbReference type="PROSITE" id="PS51007">
    <property type="entry name" value="CYTC"/>
    <property type="match status" value="1"/>
</dbReference>
<gene>
    <name evidence="8" type="ordered locus">RPD_4257</name>
</gene>
<evidence type="ECO:0000256" key="2">
    <source>
        <dbReference type="ARBA" id="ARBA00022723"/>
    </source>
</evidence>
<dbReference type="AlphaFoldDB" id="Q130L5"/>
<protein>
    <recommendedName>
        <fullName evidence="7">Cytochrome c domain-containing protein</fullName>
    </recommendedName>
</protein>
<dbReference type="eggNOG" id="COG2010">
    <property type="taxonomic scope" value="Bacteria"/>
</dbReference>
<feature type="domain" description="Cytochrome c" evidence="7">
    <location>
        <begin position="153"/>
        <end position="251"/>
    </location>
</feature>
<evidence type="ECO:0000256" key="6">
    <source>
        <dbReference type="SAM" id="SignalP"/>
    </source>
</evidence>
<feature type="region of interest" description="Disordered" evidence="5">
    <location>
        <begin position="34"/>
        <end position="73"/>
    </location>
</feature>
<organism evidence="8 9">
    <name type="scientific">Rhodopseudomonas palustris (strain BisB5)</name>
    <dbReference type="NCBI Taxonomy" id="316057"/>
    <lineage>
        <taxon>Bacteria</taxon>
        <taxon>Pseudomonadati</taxon>
        <taxon>Pseudomonadota</taxon>
        <taxon>Alphaproteobacteria</taxon>
        <taxon>Hyphomicrobiales</taxon>
        <taxon>Nitrobacteraceae</taxon>
        <taxon>Rhodopseudomonas</taxon>
    </lineage>
</organism>
<evidence type="ECO:0000259" key="7">
    <source>
        <dbReference type="PROSITE" id="PS51007"/>
    </source>
</evidence>
<dbReference type="KEGG" id="rpd:RPD_4257"/>
<accession>Q130L5</accession>
<dbReference type="EMBL" id="CP000283">
    <property type="protein sequence ID" value="ABE41474.1"/>
    <property type="molecule type" value="Genomic_DNA"/>
</dbReference>
<evidence type="ECO:0000256" key="1">
    <source>
        <dbReference type="ARBA" id="ARBA00022617"/>
    </source>
</evidence>
<dbReference type="InterPro" id="IPR030999">
    <property type="entry name" value="Thiosulf_SoxX"/>
</dbReference>
<keyword evidence="2 4" id="KW-0479">Metal-binding</keyword>
<reference evidence="8 9" key="1">
    <citation type="submission" date="2006-03" db="EMBL/GenBank/DDBJ databases">
        <title>Complete sequence of Rhodopseudomonas palustris BisB5.</title>
        <authorList>
            <consortium name="US DOE Joint Genome Institute"/>
            <person name="Copeland A."/>
            <person name="Lucas S."/>
            <person name="Lapidus A."/>
            <person name="Barry K."/>
            <person name="Detter J.C."/>
            <person name="Glavina del Rio T."/>
            <person name="Hammon N."/>
            <person name="Israni S."/>
            <person name="Dalin E."/>
            <person name="Tice H."/>
            <person name="Pitluck S."/>
            <person name="Chain P."/>
            <person name="Malfatti S."/>
            <person name="Shin M."/>
            <person name="Vergez L."/>
            <person name="Schmutz J."/>
            <person name="Larimer F."/>
            <person name="Land M."/>
            <person name="Hauser L."/>
            <person name="Pelletier D.A."/>
            <person name="Kyrpides N."/>
            <person name="Lykidis A."/>
            <person name="Oda Y."/>
            <person name="Harwood C.S."/>
            <person name="Richardson P."/>
        </authorList>
    </citation>
    <scope>NUCLEOTIDE SEQUENCE [LARGE SCALE GENOMIC DNA]</scope>
    <source>
        <strain evidence="8 9">BisB5</strain>
    </source>
</reference>
<dbReference type="GO" id="GO:0046872">
    <property type="term" value="F:metal ion binding"/>
    <property type="evidence" value="ECO:0007669"/>
    <property type="project" value="UniProtKB-KW"/>
</dbReference>
<dbReference type="InterPro" id="IPR036909">
    <property type="entry name" value="Cyt_c-like_dom_sf"/>
</dbReference>
<feature type="compositionally biased region" description="Basic and acidic residues" evidence="5">
    <location>
        <begin position="51"/>
        <end position="62"/>
    </location>
</feature>